<dbReference type="AlphaFoldDB" id="A0A8H4AU23"/>
<gene>
    <name evidence="1" type="ORF">F8M41_011337</name>
</gene>
<reference evidence="1 2" key="1">
    <citation type="journal article" date="2019" name="Environ. Microbiol.">
        <title>At the nexus of three kingdoms: the genome of the mycorrhizal fungus Gigaspora margarita provides insights into plant, endobacterial and fungal interactions.</title>
        <authorList>
            <person name="Venice F."/>
            <person name="Ghignone S."/>
            <person name="Salvioli di Fossalunga A."/>
            <person name="Amselem J."/>
            <person name="Novero M."/>
            <person name="Xianan X."/>
            <person name="Sedzielewska Toro K."/>
            <person name="Morin E."/>
            <person name="Lipzen A."/>
            <person name="Grigoriev I.V."/>
            <person name="Henrissat B."/>
            <person name="Martin F.M."/>
            <person name="Bonfante P."/>
        </authorList>
    </citation>
    <scope>NUCLEOTIDE SEQUENCE [LARGE SCALE GENOMIC DNA]</scope>
    <source>
        <strain evidence="1 2">BEG34</strain>
    </source>
</reference>
<organism evidence="1 2">
    <name type="scientific">Gigaspora margarita</name>
    <dbReference type="NCBI Taxonomy" id="4874"/>
    <lineage>
        <taxon>Eukaryota</taxon>
        <taxon>Fungi</taxon>
        <taxon>Fungi incertae sedis</taxon>
        <taxon>Mucoromycota</taxon>
        <taxon>Glomeromycotina</taxon>
        <taxon>Glomeromycetes</taxon>
        <taxon>Diversisporales</taxon>
        <taxon>Gigasporaceae</taxon>
        <taxon>Gigaspora</taxon>
    </lineage>
</organism>
<proteinExistence type="predicted"/>
<keyword evidence="2" id="KW-1185">Reference proteome</keyword>
<comment type="caution">
    <text evidence="1">The sequence shown here is derived from an EMBL/GenBank/DDBJ whole genome shotgun (WGS) entry which is preliminary data.</text>
</comment>
<dbReference type="OrthoDB" id="2341617at2759"/>
<name>A0A8H4AU23_GIGMA</name>
<evidence type="ECO:0000313" key="2">
    <source>
        <dbReference type="Proteomes" id="UP000439903"/>
    </source>
</evidence>
<evidence type="ECO:0000313" key="1">
    <source>
        <dbReference type="EMBL" id="KAF0532294.1"/>
    </source>
</evidence>
<dbReference type="Proteomes" id="UP000439903">
    <property type="component" value="Unassembled WGS sequence"/>
</dbReference>
<dbReference type="EMBL" id="WTPW01000233">
    <property type="protein sequence ID" value="KAF0532294.1"/>
    <property type="molecule type" value="Genomic_DNA"/>
</dbReference>
<protein>
    <submittedName>
        <fullName evidence="1">Hsp70 family protein</fullName>
    </submittedName>
</protein>
<accession>A0A8H4AU23</accession>
<sequence length="964" mass="112527">MLKKYMDIKIASVIAYEKIIPASTYVDKAKIFNKRLVPRITDYHEEFDAENWLKDNLISKVPRWIRNHKLDYGLIISSDRLIPGISSAVQLMSEPSIKPYRNDSLYLANDMAQYFQHLPDKIPFLDFSVEEEMNFTLNDANIINEHIEISMNKINIKSSPKLECDVIKALDNSFPYKELANVFKKYGHVICTKFTMGGRLTSLNRKYVCDHEDQNEDKYEELHTINWQRMLELLNSYSDRDISNMKIDGINQWLISNSKNPDSWQIINRIQFTPLYKFLGVTLRKEIKIILSNEKRILMTGVSRLKNNKIRFRRIKFQQHLQSDDYQVIGSIISNNVRRSDLILKFQMRTISGFSAVIEDLYRESDESDDGDLEIYWQLIGNPMTVKYFSKQNRNTRVITGTISDISLAQKQIFLKFDAKEELSSDCIFTSCFNYPLTNFEPKLQVTLESWSRTNIDLKITNHSFDEIKLLLLDKNQDTIHFELEWYIIYLNQQKSTFSDDQLTEISWNLMGDSLKAEFIKDAQNLISQTEMGDASGTYIAEKCYLNGIRQNTGILRQQLKNKPTEENVKKVEAQSLNDAVTLASPLLLKTGKWFEYFDFAISMITEKLKILFGDQSDEEIEIRKEKDEMVKIDKKIREAIERFLSLENLIPELEFNSDNSLKIMWNIPAYAEHDKLADEFRYNLYLIISEKEPSEKNVIVDYSGLQSKAEKIKHKLHLYPPIILKSEYNGHDKIITTEIASEDEDTVMETKKSTLWKINTEKILIAGPGGKYKVCISARANNRKDSVLKYADEISPPMSVEFKLGYDNNIDYLTILVKDTNTEQPALGYIYQVINSNDNVIYTSPTNDLPSLELDKIREKSENITSEHFIHVKDIATEESNWMDSSYVKSKSFKFFSNVNNIKGSYNIKNNVLEISWDPIEYAKKYEIILYCDEQRVDTNITYDLFTKFDIWKLGKRIEKFLF</sequence>